<evidence type="ECO:0000256" key="1">
    <source>
        <dbReference type="SAM" id="MobiDB-lite"/>
    </source>
</evidence>
<evidence type="ECO:0000313" key="2">
    <source>
        <dbReference type="RefSeq" id="XP_028141284.1"/>
    </source>
</evidence>
<reference evidence="2" key="1">
    <citation type="submission" date="2025-08" db="UniProtKB">
        <authorList>
            <consortium name="RefSeq"/>
        </authorList>
    </citation>
    <scope>IDENTIFICATION</scope>
    <source>
        <tissue evidence="2">Whole insect</tissue>
    </source>
</reference>
<organism evidence="2">
    <name type="scientific">Diabrotica virgifera virgifera</name>
    <name type="common">western corn rootworm</name>
    <dbReference type="NCBI Taxonomy" id="50390"/>
    <lineage>
        <taxon>Eukaryota</taxon>
        <taxon>Metazoa</taxon>
        <taxon>Ecdysozoa</taxon>
        <taxon>Arthropoda</taxon>
        <taxon>Hexapoda</taxon>
        <taxon>Insecta</taxon>
        <taxon>Pterygota</taxon>
        <taxon>Neoptera</taxon>
        <taxon>Endopterygota</taxon>
        <taxon>Coleoptera</taxon>
        <taxon>Polyphaga</taxon>
        <taxon>Cucujiformia</taxon>
        <taxon>Chrysomeloidea</taxon>
        <taxon>Chrysomelidae</taxon>
        <taxon>Galerucinae</taxon>
        <taxon>Diabroticina</taxon>
        <taxon>Diabroticites</taxon>
        <taxon>Diabrotica</taxon>
    </lineage>
</organism>
<dbReference type="RefSeq" id="XP_028141284.1">
    <property type="nucleotide sequence ID" value="XM_028285483.1"/>
</dbReference>
<feature type="region of interest" description="Disordered" evidence="1">
    <location>
        <begin position="74"/>
        <end position="98"/>
    </location>
</feature>
<protein>
    <submittedName>
        <fullName evidence="2">Uncharacterized protein LOC114335266</fullName>
    </submittedName>
</protein>
<dbReference type="AlphaFoldDB" id="A0A6P7FXJ7"/>
<name>A0A6P7FXJ7_DIAVI</name>
<gene>
    <name evidence="2" type="primary">LOC114335266</name>
</gene>
<dbReference type="InParanoid" id="A0A6P7FXJ7"/>
<proteinExistence type="predicted"/>
<accession>A0A6P7FXJ7</accession>
<feature type="compositionally biased region" description="Basic residues" evidence="1">
    <location>
        <begin position="464"/>
        <end position="474"/>
    </location>
</feature>
<feature type="region of interest" description="Disordered" evidence="1">
    <location>
        <begin position="445"/>
        <end position="474"/>
    </location>
</feature>
<feature type="compositionally biased region" description="Polar residues" evidence="1">
    <location>
        <begin position="454"/>
        <end position="463"/>
    </location>
</feature>
<sequence length="474" mass="54272">MSNFSKNPADSGYFDFSHSLSGENTSFQNETPSNRKRKASCIEFENLEKSPPFSSTLNESFMNNFDEVLKKGLDSPAQRTSKSHRTNEQKKFYSVPNTPDQQIKYGRDTLAKSNTNSFVKNFSQFGMQSQSPLHKEAYEILYPELPPLECKKSTTPLKIDKFNLQAKKRLFYKPQQNLLNKIISNHVIMNKILKDLSNGDLYRLAKVSKAFKEAILRDIDASIRFTVSTDYYKGYKENYRITPPTSPEQIEYDTEAQTSPRAKRFQEFYNTGKSLYKNQSLMKCVKCQELSVVEHDIAQCQNIRCGYIVCRRCDSFSFDPRQFKDTCQHAQLLNSSRPRNLLGDVSNNCTGTSDYMTDISNSIFSSSFSLNISKLDSSGTFSDFEVSTPKQKVKRNLSKAFVPRSEVKIFASSNSCIDMPQPKKFVRRTSLIPVVPLEATKIKPDTVDLPSPPRNQQYSVCSRQSKRNLKRLTR</sequence>